<protein>
    <submittedName>
        <fullName evidence="3">2OG-Fe(II) oxygenase</fullName>
        <ecNumber evidence="3">1.14.11.-</ecNumber>
    </submittedName>
</protein>
<feature type="domain" description="Fe2OG dioxygenase" evidence="2">
    <location>
        <begin position="501"/>
        <end position="598"/>
    </location>
</feature>
<feature type="compositionally biased region" description="Basic and acidic residues" evidence="1">
    <location>
        <begin position="332"/>
        <end position="343"/>
    </location>
</feature>
<dbReference type="EC" id="1.14.11.-" evidence="3"/>
<evidence type="ECO:0000313" key="4">
    <source>
        <dbReference type="Proteomes" id="UP001224775"/>
    </source>
</evidence>
<dbReference type="Proteomes" id="UP001224775">
    <property type="component" value="Unassembled WGS sequence"/>
</dbReference>
<feature type="region of interest" description="Disordered" evidence="1">
    <location>
        <begin position="1279"/>
        <end position="1301"/>
    </location>
</feature>
<dbReference type="GO" id="GO:0016491">
    <property type="term" value="F:oxidoreductase activity"/>
    <property type="evidence" value="ECO:0007669"/>
    <property type="project" value="UniProtKB-KW"/>
</dbReference>
<dbReference type="InterPro" id="IPR005123">
    <property type="entry name" value="Oxoglu/Fe-dep_dioxygenase_dom"/>
</dbReference>
<dbReference type="PANTHER" id="PTHR33099">
    <property type="entry name" value="FE2OG DIOXYGENASE DOMAIN-CONTAINING PROTEIN"/>
    <property type="match status" value="1"/>
</dbReference>
<dbReference type="PROSITE" id="PS51471">
    <property type="entry name" value="FE2OG_OXY"/>
    <property type="match status" value="1"/>
</dbReference>
<dbReference type="Pfam" id="PF13640">
    <property type="entry name" value="2OG-FeII_Oxy_3"/>
    <property type="match status" value="1"/>
</dbReference>
<evidence type="ECO:0000256" key="1">
    <source>
        <dbReference type="SAM" id="MobiDB-lite"/>
    </source>
</evidence>
<dbReference type="InterPro" id="IPR044862">
    <property type="entry name" value="Pro_4_hyd_alph_FE2OG_OXY"/>
</dbReference>
<reference evidence="3" key="1">
    <citation type="submission" date="2023-06" db="EMBL/GenBank/DDBJ databases">
        <title>Survivors Of The Sea: Transcriptome response of Skeletonema marinoi to long-term dormancy.</title>
        <authorList>
            <person name="Pinder M.I.M."/>
            <person name="Kourtchenko O."/>
            <person name="Robertson E.K."/>
            <person name="Larsson T."/>
            <person name="Maumus F."/>
            <person name="Osuna-Cruz C.M."/>
            <person name="Vancaester E."/>
            <person name="Stenow R."/>
            <person name="Vandepoele K."/>
            <person name="Ploug H."/>
            <person name="Bruchert V."/>
            <person name="Godhe A."/>
            <person name="Topel M."/>
        </authorList>
    </citation>
    <scope>NUCLEOTIDE SEQUENCE</scope>
    <source>
        <strain evidence="3">R05AC</strain>
    </source>
</reference>
<keyword evidence="3" id="KW-0560">Oxidoreductase</keyword>
<comment type="caution">
    <text evidence="3">The sequence shown here is derived from an EMBL/GenBank/DDBJ whole genome shotgun (WGS) entry which is preliminary data.</text>
</comment>
<organism evidence="3 4">
    <name type="scientific">Skeletonema marinoi</name>
    <dbReference type="NCBI Taxonomy" id="267567"/>
    <lineage>
        <taxon>Eukaryota</taxon>
        <taxon>Sar</taxon>
        <taxon>Stramenopiles</taxon>
        <taxon>Ochrophyta</taxon>
        <taxon>Bacillariophyta</taxon>
        <taxon>Coscinodiscophyceae</taxon>
        <taxon>Thalassiosirophycidae</taxon>
        <taxon>Thalassiosirales</taxon>
        <taxon>Skeletonemataceae</taxon>
        <taxon>Skeletonema</taxon>
        <taxon>Skeletonema marinoi-dohrnii complex</taxon>
    </lineage>
</organism>
<feature type="region of interest" description="Disordered" evidence="1">
    <location>
        <begin position="303"/>
        <end position="386"/>
    </location>
</feature>
<dbReference type="Gene3D" id="2.60.120.620">
    <property type="entry name" value="q2cbj1_9rhob like domain"/>
    <property type="match status" value="1"/>
</dbReference>
<proteinExistence type="predicted"/>
<dbReference type="PANTHER" id="PTHR33099:SF7">
    <property type="entry name" value="MYND-TYPE DOMAIN-CONTAINING PROTEIN"/>
    <property type="match status" value="1"/>
</dbReference>
<feature type="region of interest" description="Disordered" evidence="1">
    <location>
        <begin position="12"/>
        <end position="109"/>
    </location>
</feature>
<accession>A0AAD8Y715</accession>
<sequence>MELVNDNPVVAEAAAGGNGGIGPVNGDASSTNKATPRNDKNSNIYPMVTGEKTMTSNTPQKPAVENNDSNEGRQHASSFTVTCPDGSTVHLSGPPSDDSSQEGMSKNDDKDILTTSQIILGRGKYGIPSTASHVSRQACVLRMVLDEDDGSSGNNTSCVTTDDSAAENVKQYSLELVVLGSQPCRITRQQTTAEVDGENSSQKVLFAKSISQIIADNGNDFSPSSMKICHEDVIEPCDRPMECTLDDAKEKGCYHPTQKIEAAAVQLDETKKTGEEQGECNLKEDSQDTVDVKATMAIVKDVEMKASENDGSGDLVKSADEKNEETSINAVDGKDEKAHVKEGGEEEGSSVNLPPDSLKESPAIQNREQESSSSSEESSEEEYDFDDPRQEIIDVLQEIEAPGTFAVGGSCDGKLIMPGLVVDGVGPIGLPLSKSQAKELANRCEQAPFGRGAETIVDRSVRDTFQLAPDSFQITNPAWKKDLETITKTVCQDLGVQCNLKVEARLYKLLLYEEGSFFAPHRDSEKEEGMFGTLVIVLPSQFTGGELVVKHKGETETFKQEGLSSFGSQYAAFYADCKHELKKVTSGHRLCVVFNLQDKNGTGSAKYKGADAYVAELLQSAINKGADIDYDHGTLSLSESGYGEAMAMDTGAVETSLGLSSYGDVCVDEDEEVIPEDFFADLEPDDETFEPTGNAGIQAERQYADTEAIVVWPRSKRWMTVTNNDTSRMCSYVLKACSKGTSDSEPMDECLQKAKSLIPRVIGSNRSDISVLAITSLIVDSLNTTRFITDPTGTANFVLKYLDSFGKKVAISQQQRDNMIAALADSIRPPDKNISRPLKTSLDNFPLSAILALFVDEKPENGALARCVLEGYVWISCQAVKSSYYSSSTKPSDGPMLLTSATRSITQLCNVFGWAEYKDVLVDAAEKLCERGKSDIALALVESLAPKNEDKSDRSEICSKLAVAAYDKILASLQATPPSNAIKSNTLGVCKNLIVGIGRFCSSKAPTFVEVAKSLDIDSVLFPLVSDVTLRSNADVCVMNSLDLLTQHCANILNTRLSVELGNITVWSLPNASLSRNSTYSSFLRSPCKQKLDWQVRKSDHAGFMADLSHLIRSGDVKAESYQPGGRGPYHFKITKLKPRRVPTSSLGGLNCSCSSNSRYASYQNQLAQKNCLLTKHKAAASKYQEDLKKMNVIKAFLPSVPPAAAAQQKQPAALRLQQFDVLYTTAKLAGDFMVGLNGKRFEELGVRVAGTKRYEQSLDKLREAKRPMSVIFERQITPNNVEGDTTRKRPAATDGTSSAIAVGGKTSAAGADAQIQHPTAKKAKAAEIIDLT</sequence>
<keyword evidence="4" id="KW-1185">Reference proteome</keyword>
<name>A0AAD8Y715_9STRA</name>
<evidence type="ECO:0000259" key="2">
    <source>
        <dbReference type="PROSITE" id="PS51471"/>
    </source>
</evidence>
<dbReference type="EMBL" id="JATAAI010000017">
    <property type="protein sequence ID" value="KAK1739891.1"/>
    <property type="molecule type" value="Genomic_DNA"/>
</dbReference>
<gene>
    <name evidence="3" type="ORF">QTG54_009650</name>
</gene>
<evidence type="ECO:0000313" key="3">
    <source>
        <dbReference type="EMBL" id="KAK1739891.1"/>
    </source>
</evidence>